<dbReference type="EMBL" id="CAXLJM020000003">
    <property type="protein sequence ID" value="CAL8068961.1"/>
    <property type="molecule type" value="Genomic_DNA"/>
</dbReference>
<feature type="region of interest" description="Disordered" evidence="1">
    <location>
        <begin position="122"/>
        <end position="146"/>
    </location>
</feature>
<reference evidence="2 3" key="1">
    <citation type="submission" date="2024-08" db="EMBL/GenBank/DDBJ databases">
        <authorList>
            <person name="Cucini C."/>
            <person name="Frati F."/>
        </authorList>
    </citation>
    <scope>NUCLEOTIDE SEQUENCE [LARGE SCALE GENOMIC DNA]</scope>
</reference>
<protein>
    <recommendedName>
        <fullName evidence="4">DH domain-containing protein</fullName>
    </recommendedName>
</protein>
<keyword evidence="3" id="KW-1185">Reference proteome</keyword>
<sequence>MSPKRDHNDTGNNYEHSLSQSHMDILANNNNAIISTSTTSSLVKSPLHPVKPSLKPTIFETRDSFTSDPQNIRNFIIYHIKFCNPPTNVVSMKTTDAVAVNSTRFSTLTPLPTYITEVFTQEETNPQEESSEHTQNTTTQDNEQSPTQLHITVLYNSYVVNTTDDFDSQRGDRSTLNFERSLCRTSQLAYRMDRKQKLEPALLQWMTDNPANNRTHICTFLRNERAYCRKLKEISSSFTSISPNAGGIVYTKYLFLCLHIIL</sequence>
<name>A0ABP1PJL3_9HEXA</name>
<dbReference type="Proteomes" id="UP001642540">
    <property type="component" value="Unassembled WGS sequence"/>
</dbReference>
<evidence type="ECO:0000313" key="2">
    <source>
        <dbReference type="EMBL" id="CAL8068961.1"/>
    </source>
</evidence>
<comment type="caution">
    <text evidence="2">The sequence shown here is derived from an EMBL/GenBank/DDBJ whole genome shotgun (WGS) entry which is preliminary data.</text>
</comment>
<accession>A0ABP1PJL3</accession>
<organism evidence="2 3">
    <name type="scientific">Orchesella dallaii</name>
    <dbReference type="NCBI Taxonomy" id="48710"/>
    <lineage>
        <taxon>Eukaryota</taxon>
        <taxon>Metazoa</taxon>
        <taxon>Ecdysozoa</taxon>
        <taxon>Arthropoda</taxon>
        <taxon>Hexapoda</taxon>
        <taxon>Collembola</taxon>
        <taxon>Entomobryomorpha</taxon>
        <taxon>Entomobryoidea</taxon>
        <taxon>Orchesellidae</taxon>
        <taxon>Orchesellinae</taxon>
        <taxon>Orchesella</taxon>
    </lineage>
</organism>
<evidence type="ECO:0000256" key="1">
    <source>
        <dbReference type="SAM" id="MobiDB-lite"/>
    </source>
</evidence>
<evidence type="ECO:0008006" key="4">
    <source>
        <dbReference type="Google" id="ProtNLM"/>
    </source>
</evidence>
<evidence type="ECO:0000313" key="3">
    <source>
        <dbReference type="Proteomes" id="UP001642540"/>
    </source>
</evidence>
<gene>
    <name evidence="2" type="ORF">ODALV1_LOCUS545</name>
</gene>
<proteinExistence type="predicted"/>